<dbReference type="Proteomes" id="UP001652582">
    <property type="component" value="Chromosome 20"/>
</dbReference>
<dbReference type="GO" id="GO:0004930">
    <property type="term" value="F:G protein-coupled receptor activity"/>
    <property type="evidence" value="ECO:0007669"/>
    <property type="project" value="TreeGrafter"/>
</dbReference>
<dbReference type="GO" id="GO:0005886">
    <property type="term" value="C:plasma membrane"/>
    <property type="evidence" value="ECO:0007669"/>
    <property type="project" value="TreeGrafter"/>
</dbReference>
<accession>A0A6J1MVR7</accession>
<dbReference type="KEGG" id="bany:112045184"/>
<evidence type="ECO:0000256" key="5">
    <source>
        <dbReference type="ARBA" id="ARBA00023136"/>
    </source>
</evidence>
<dbReference type="GeneID" id="112045184"/>
<protein>
    <submittedName>
        <fullName evidence="8">Transmembrane protein adipocyte-associated 1 homolog isoform X1</fullName>
    </submittedName>
</protein>
<reference evidence="8" key="1">
    <citation type="submission" date="2025-08" db="UniProtKB">
        <authorList>
            <consortium name="RefSeq"/>
        </authorList>
    </citation>
    <scope>IDENTIFICATION</scope>
</reference>
<dbReference type="OrthoDB" id="10027388at2759"/>
<evidence type="ECO:0000256" key="6">
    <source>
        <dbReference type="SAM" id="Phobius"/>
    </source>
</evidence>
<feature type="transmembrane region" description="Helical" evidence="6">
    <location>
        <begin position="106"/>
        <end position="128"/>
    </location>
</feature>
<evidence type="ECO:0000313" key="8">
    <source>
        <dbReference type="RefSeq" id="XP_023937042.1"/>
    </source>
</evidence>
<feature type="transmembrane region" description="Helical" evidence="6">
    <location>
        <begin position="183"/>
        <end position="208"/>
    </location>
</feature>
<evidence type="ECO:0000256" key="3">
    <source>
        <dbReference type="ARBA" id="ARBA00022692"/>
    </source>
</evidence>
<keyword evidence="4 6" id="KW-1133">Transmembrane helix</keyword>
<evidence type="ECO:0000256" key="4">
    <source>
        <dbReference type="ARBA" id="ARBA00022989"/>
    </source>
</evidence>
<feature type="transmembrane region" description="Helical" evidence="6">
    <location>
        <begin position="140"/>
        <end position="163"/>
    </location>
</feature>
<keyword evidence="7" id="KW-1185">Reference proteome</keyword>
<dbReference type="PANTHER" id="PTHR15876">
    <property type="entry name" value="TRANSMEMBRANE PROTEIN ADIPOCYTE-ASSOCIATED 1"/>
    <property type="match status" value="1"/>
</dbReference>
<dbReference type="RefSeq" id="XP_023937042.1">
    <property type="nucleotide sequence ID" value="XM_024081274.2"/>
</dbReference>
<feature type="transmembrane region" description="Helical" evidence="6">
    <location>
        <begin position="34"/>
        <end position="55"/>
    </location>
</feature>
<evidence type="ECO:0000256" key="1">
    <source>
        <dbReference type="ARBA" id="ARBA00004141"/>
    </source>
</evidence>
<name>A0A6J1MVR7_BICAN</name>
<dbReference type="InterPro" id="IPR018781">
    <property type="entry name" value="TPRA1/CAND2/CAND8"/>
</dbReference>
<comment type="subcellular location">
    <subcellularLocation>
        <location evidence="1">Membrane</location>
        <topology evidence="1">Multi-pass membrane protein</topology>
    </subcellularLocation>
</comment>
<feature type="transmembrane region" description="Helical" evidence="6">
    <location>
        <begin position="258"/>
        <end position="279"/>
    </location>
</feature>
<comment type="similarity">
    <text evidence="2">Belongs to the UPF0359 family.</text>
</comment>
<feature type="transmembrane region" description="Helical" evidence="6">
    <location>
        <begin position="67"/>
        <end position="86"/>
    </location>
</feature>
<proteinExistence type="inferred from homology"/>
<evidence type="ECO:0000256" key="2">
    <source>
        <dbReference type="ARBA" id="ARBA00010125"/>
    </source>
</evidence>
<keyword evidence="5 6" id="KW-0472">Membrane</keyword>
<dbReference type="AlphaFoldDB" id="A0A6J1MVR7"/>
<evidence type="ECO:0000313" key="7">
    <source>
        <dbReference type="Proteomes" id="UP001652582"/>
    </source>
</evidence>
<organism evidence="7 8">
    <name type="scientific">Bicyclus anynana</name>
    <name type="common">Squinting bush brown butterfly</name>
    <dbReference type="NCBI Taxonomy" id="110368"/>
    <lineage>
        <taxon>Eukaryota</taxon>
        <taxon>Metazoa</taxon>
        <taxon>Ecdysozoa</taxon>
        <taxon>Arthropoda</taxon>
        <taxon>Hexapoda</taxon>
        <taxon>Insecta</taxon>
        <taxon>Pterygota</taxon>
        <taxon>Neoptera</taxon>
        <taxon>Endopterygota</taxon>
        <taxon>Lepidoptera</taxon>
        <taxon>Glossata</taxon>
        <taxon>Ditrysia</taxon>
        <taxon>Papilionoidea</taxon>
        <taxon>Nymphalidae</taxon>
        <taxon>Satyrinae</taxon>
        <taxon>Satyrini</taxon>
        <taxon>Mycalesina</taxon>
        <taxon>Bicyclus</taxon>
    </lineage>
</organism>
<keyword evidence="3 6" id="KW-0812">Transmembrane</keyword>
<feature type="transmembrane region" description="Helical" evidence="6">
    <location>
        <begin position="220"/>
        <end position="246"/>
    </location>
</feature>
<gene>
    <name evidence="8" type="primary">LOC112045184</name>
</gene>
<sequence length="380" mass="42705">MDGTNASTDLPPVKEETFCKYVLYYEMNNSRVRIWDLIILIPNALFVLFLVVRFNKAQLKLRATSSPIFLTFYSLVWGNVIISLIRCVVSMTVNAAMPVGGTIDKILWVTVRFFLLATEMSVVIFGLAFGHMDSRSSIRYVLLATSFISLAFTVTQGTLEFIMPNDMFHIDTREYDLFGHGGMLFWFTSSLVFAVIYFVILLLPWIPLREYLALPTKLSFYLYVLLLALLDSTQAVGAALLTWGSVPSGLCVVDVTTWLYFSLYTPLVYHTFLSEFFSVSQPSIMFSYKAQMDEPMDDDQVSLPHQQSFSSLKTDSDYIYQLLFQQSNSVYDSTLFEAGGTTPMNAVYSASLQSPDSIASGQSIDIGVPTGFQSQNMLST</sequence>
<dbReference type="PANTHER" id="PTHR15876:SF8">
    <property type="entry name" value="TRANSMEMBRANE PROTEIN ADIPOCYTE-ASSOCIATED 1"/>
    <property type="match status" value="1"/>
</dbReference>
<dbReference type="Pfam" id="PF10160">
    <property type="entry name" value="Tmemb_40"/>
    <property type="match status" value="1"/>
</dbReference>